<feature type="transmembrane region" description="Helical" evidence="1">
    <location>
        <begin position="23"/>
        <end position="43"/>
    </location>
</feature>
<sequence>MARKKTTQKGTDLNENFHLKDKIALALSAMAVLLAGFQVYLAVKHEKQNIK</sequence>
<accession>A0A8S5PHY3</accession>
<dbReference type="EMBL" id="BK015431">
    <property type="protein sequence ID" value="DAE06221.1"/>
    <property type="molecule type" value="Genomic_DNA"/>
</dbReference>
<evidence type="ECO:0000313" key="2">
    <source>
        <dbReference type="EMBL" id="DAE06221.1"/>
    </source>
</evidence>
<name>A0A8S5PHY3_9CAUD</name>
<protein>
    <submittedName>
        <fullName evidence="2">Uncharacterized protein</fullName>
    </submittedName>
</protein>
<organism evidence="2">
    <name type="scientific">Siphoviridae sp. ctjxN1</name>
    <dbReference type="NCBI Taxonomy" id="2825638"/>
    <lineage>
        <taxon>Viruses</taxon>
        <taxon>Duplodnaviria</taxon>
        <taxon>Heunggongvirae</taxon>
        <taxon>Uroviricota</taxon>
        <taxon>Caudoviricetes</taxon>
    </lineage>
</organism>
<keyword evidence="1" id="KW-0812">Transmembrane</keyword>
<keyword evidence="1" id="KW-0472">Membrane</keyword>
<reference evidence="2" key="1">
    <citation type="journal article" date="2021" name="Proc. Natl. Acad. Sci. U.S.A.">
        <title>A Catalog of Tens of Thousands of Viruses from Human Metagenomes Reveals Hidden Associations with Chronic Diseases.</title>
        <authorList>
            <person name="Tisza M.J."/>
            <person name="Buck C.B."/>
        </authorList>
    </citation>
    <scope>NUCLEOTIDE SEQUENCE</scope>
    <source>
        <strain evidence="2">CtjxN1</strain>
    </source>
</reference>
<evidence type="ECO:0000256" key="1">
    <source>
        <dbReference type="SAM" id="Phobius"/>
    </source>
</evidence>
<proteinExistence type="predicted"/>
<keyword evidence="1" id="KW-1133">Transmembrane helix</keyword>